<dbReference type="KEGG" id="smoo:SMONO_v1c06500"/>
<keyword evidence="2" id="KW-1185">Reference proteome</keyword>
<dbReference type="RefSeq" id="WP_101780944.1">
    <property type="nucleotide sequence ID" value="NZ_CP025543.1"/>
</dbReference>
<name>A0A2K9LV29_SPISQ</name>
<reference evidence="1 2" key="1">
    <citation type="submission" date="2017-12" db="EMBL/GenBank/DDBJ databases">
        <title>Complete genome sequence of Spiroplasma monobiae MQ-1 (ATCC 33825).</title>
        <authorList>
            <person name="Tsai Y.-M."/>
            <person name="Lo W.-S."/>
            <person name="Wu P.-S."/>
            <person name="Cho S.-T."/>
            <person name="Kuo C.-H."/>
        </authorList>
    </citation>
    <scope>NUCLEOTIDE SEQUENCE [LARGE SCALE GENOMIC DNA]</scope>
    <source>
        <strain evidence="1 2">MQ-1</strain>
    </source>
</reference>
<sequence length="295" mass="33181">MLKLLSLIGTLGVSTSAITPVIVMNEQTREISSKSVEQGIIRINVDNSKHFDSDGKIVPSTHDYKEVLIKAIDQQRAFNKENNVTNFKITNSITRLPGISFDGSLQVGRQLAKLINANEYEVLNMNVTVAKLDNWGNYTYAIGYEAIADGEMVKEDLYGYQRLQSLADFQIKPGYNMVFDTEYTISESIDYTDIEFNSNISLPNLGIDFLASQVIEMFNYQPNNLNKNAIDYINLVLNVKISNANALNVYKAINNNGVYEMGEIISNNEMVKDEYFYVSFNSSDASGTFNMLIKK</sequence>
<accession>A0A2K9LV29</accession>
<protein>
    <submittedName>
        <fullName evidence="1">Uncharacterized protein</fullName>
    </submittedName>
</protein>
<organism evidence="1 2">
    <name type="scientific">Spiroplasma monobiae MQ-1</name>
    <dbReference type="NCBI Taxonomy" id="1336748"/>
    <lineage>
        <taxon>Bacteria</taxon>
        <taxon>Bacillati</taxon>
        <taxon>Mycoplasmatota</taxon>
        <taxon>Mollicutes</taxon>
        <taxon>Entomoplasmatales</taxon>
        <taxon>Spiroplasmataceae</taxon>
        <taxon>Spiroplasma</taxon>
    </lineage>
</organism>
<gene>
    <name evidence="1" type="ORF">SMONO_v1c06500</name>
</gene>
<evidence type="ECO:0000313" key="2">
    <source>
        <dbReference type="Proteomes" id="UP000234790"/>
    </source>
</evidence>
<evidence type="ECO:0000313" key="1">
    <source>
        <dbReference type="EMBL" id="AUM62899.1"/>
    </source>
</evidence>
<dbReference type="EMBL" id="CP025543">
    <property type="protein sequence ID" value="AUM62899.1"/>
    <property type="molecule type" value="Genomic_DNA"/>
</dbReference>
<dbReference type="AlphaFoldDB" id="A0A2K9LV29"/>
<dbReference type="OrthoDB" id="388572at2"/>
<proteinExistence type="predicted"/>
<dbReference type="Proteomes" id="UP000234790">
    <property type="component" value="Chromosome"/>
</dbReference>